<protein>
    <recommendedName>
        <fullName evidence="2">Glycosyltransferase 2-like domain-containing protein</fullName>
    </recommendedName>
</protein>
<evidence type="ECO:0000259" key="2">
    <source>
        <dbReference type="Pfam" id="PF00535"/>
    </source>
</evidence>
<keyword evidence="1" id="KW-0812">Transmembrane</keyword>
<organism evidence="3 4">
    <name type="scientific">Candidatus Gottesmanbacteria bacterium RBG_16_38_7b</name>
    <dbReference type="NCBI Taxonomy" id="1798372"/>
    <lineage>
        <taxon>Bacteria</taxon>
        <taxon>Candidatus Gottesmaniibacteriota</taxon>
    </lineage>
</organism>
<reference evidence="3 4" key="1">
    <citation type="journal article" date="2016" name="Nat. Commun.">
        <title>Thousands of microbial genomes shed light on interconnected biogeochemical processes in an aquifer system.</title>
        <authorList>
            <person name="Anantharaman K."/>
            <person name="Brown C.T."/>
            <person name="Hug L.A."/>
            <person name="Sharon I."/>
            <person name="Castelle C.J."/>
            <person name="Probst A.J."/>
            <person name="Thomas B.C."/>
            <person name="Singh A."/>
            <person name="Wilkins M.J."/>
            <person name="Karaoz U."/>
            <person name="Brodie E.L."/>
            <person name="Williams K.H."/>
            <person name="Hubbard S.S."/>
            <person name="Banfield J.F."/>
        </authorList>
    </citation>
    <scope>NUCLEOTIDE SEQUENCE [LARGE SCALE GENOMIC DNA]</scope>
</reference>
<evidence type="ECO:0000313" key="4">
    <source>
        <dbReference type="Proteomes" id="UP000177396"/>
    </source>
</evidence>
<dbReference type="CDD" id="cd04179">
    <property type="entry name" value="DPM_DPG-synthase_like"/>
    <property type="match status" value="1"/>
</dbReference>
<sequence>MKLSIIIPVFNEEKTISFVLEKLLHLNISWKKEIIVVNDGSTDKSLSIIKKFPGLKLISYRKNKGKGYAVTQGIKNSTGDYLLIQDADLEYNPDDIPALLKKADGKNAVYGNRFSKTKVKMPFFYRLGNKLLTFITNFLYRTKLSDMECGYKLLPSVFVKKMEIKSSRFDFEPEITVKLVKAKIPIVEVPISYQGRNHLAGKKLTVADSVAAVTTLFKHHSLSWDLIFLSVFLFIIFIIYAFIAVSSHHHFLTFGWDLGYFDQIIWKLSRLEYPFSTLNFVNFLANHFSPILLVYALFYRIWSHPDMLLISQAFLVVASAYPLYLLAKAEIRHSFFSFSLVFSYLFFLGTQWSILNEFHEATIIPLFLALFFYAAAKKEKNKLLLLSIIGLLITKEEFSLLAAALSFPLYFFYKRKKPAIILLVVCVAFFFFLTEFFMPAISEKGIYQHAHLSGNAKTPAEFIALLIKDPMFMVKSVFSPREKIRTLMSSLSSFAYLPLLSPLSVLIPSIEQFLMRFLYSGPQFTVWQNVNHHAAPIAILFPVASLFAVVRLIKLYPRKRLKIITFASLLLISATIFQDIIFTAPIHSVFKHSLYRKEEWMKNADSLVGFVPENPAVATQNSLFPHLSQRKEIYLLPEIKNAQYIAVDFHDGPNKFAPLNLEKTKNLVEDLLVEGSFRIEIQKGEAVLLKRVN</sequence>
<evidence type="ECO:0000313" key="3">
    <source>
        <dbReference type="EMBL" id="OGG00201.1"/>
    </source>
</evidence>
<dbReference type="InterPro" id="IPR029044">
    <property type="entry name" value="Nucleotide-diphossugar_trans"/>
</dbReference>
<dbReference type="PANTHER" id="PTHR48090">
    <property type="entry name" value="UNDECAPRENYL-PHOSPHATE 4-DEOXY-4-FORMAMIDO-L-ARABINOSE TRANSFERASE-RELATED"/>
    <property type="match status" value="1"/>
</dbReference>
<keyword evidence="1" id="KW-1133">Transmembrane helix</keyword>
<dbReference type="EMBL" id="MFJB01000028">
    <property type="protein sequence ID" value="OGG00201.1"/>
    <property type="molecule type" value="Genomic_DNA"/>
</dbReference>
<dbReference type="Gene3D" id="3.90.550.10">
    <property type="entry name" value="Spore Coat Polysaccharide Biosynthesis Protein SpsA, Chain A"/>
    <property type="match status" value="1"/>
</dbReference>
<evidence type="ECO:0000256" key="1">
    <source>
        <dbReference type="SAM" id="Phobius"/>
    </source>
</evidence>
<dbReference type="Pfam" id="PF09852">
    <property type="entry name" value="DUF2079"/>
    <property type="match status" value="1"/>
</dbReference>
<feature type="domain" description="Glycosyltransferase 2-like" evidence="2">
    <location>
        <begin position="4"/>
        <end position="153"/>
    </location>
</feature>
<gene>
    <name evidence="3" type="ORF">A2153_05285</name>
</gene>
<feature type="transmembrane region" description="Helical" evidence="1">
    <location>
        <begin position="494"/>
        <end position="514"/>
    </location>
</feature>
<feature type="transmembrane region" description="Helical" evidence="1">
    <location>
        <begin position="226"/>
        <end position="245"/>
    </location>
</feature>
<dbReference type="SUPFAM" id="SSF53448">
    <property type="entry name" value="Nucleotide-diphospho-sugar transferases"/>
    <property type="match status" value="1"/>
</dbReference>
<accession>A0A1F5YJ43</accession>
<feature type="transmembrane region" description="Helical" evidence="1">
    <location>
        <begin position="534"/>
        <end position="553"/>
    </location>
</feature>
<dbReference type="Pfam" id="PF00535">
    <property type="entry name" value="Glycos_transf_2"/>
    <property type="match status" value="1"/>
</dbReference>
<keyword evidence="1" id="KW-0472">Membrane</keyword>
<feature type="transmembrane region" description="Helical" evidence="1">
    <location>
        <begin position="383"/>
        <end position="413"/>
    </location>
</feature>
<name>A0A1F5YJ43_9BACT</name>
<comment type="caution">
    <text evidence="3">The sequence shown here is derived from an EMBL/GenBank/DDBJ whole genome shotgun (WGS) entry which is preliminary data.</text>
</comment>
<dbReference type="InterPro" id="IPR018650">
    <property type="entry name" value="STSV1_Orf64"/>
</dbReference>
<feature type="transmembrane region" description="Helical" evidence="1">
    <location>
        <begin position="419"/>
        <end position="438"/>
    </location>
</feature>
<dbReference type="InterPro" id="IPR001173">
    <property type="entry name" value="Glyco_trans_2-like"/>
</dbReference>
<dbReference type="InterPro" id="IPR050256">
    <property type="entry name" value="Glycosyltransferase_2"/>
</dbReference>
<dbReference type="AlphaFoldDB" id="A0A1F5YJ43"/>
<feature type="transmembrane region" description="Helical" evidence="1">
    <location>
        <begin position="358"/>
        <end position="376"/>
    </location>
</feature>
<dbReference type="Proteomes" id="UP000177396">
    <property type="component" value="Unassembled WGS sequence"/>
</dbReference>
<feature type="transmembrane region" description="Helical" evidence="1">
    <location>
        <begin position="308"/>
        <end position="327"/>
    </location>
</feature>
<dbReference type="PANTHER" id="PTHR48090:SF7">
    <property type="entry name" value="RFBJ PROTEIN"/>
    <property type="match status" value="1"/>
</dbReference>
<proteinExistence type="predicted"/>
<feature type="transmembrane region" description="Helical" evidence="1">
    <location>
        <begin position="280"/>
        <end position="302"/>
    </location>
</feature>
<feature type="transmembrane region" description="Helical" evidence="1">
    <location>
        <begin position="565"/>
        <end position="586"/>
    </location>
</feature>
<feature type="transmembrane region" description="Helical" evidence="1">
    <location>
        <begin position="334"/>
        <end position="352"/>
    </location>
</feature>